<dbReference type="SUPFAM" id="SSF48452">
    <property type="entry name" value="TPR-like"/>
    <property type="match status" value="1"/>
</dbReference>
<dbReference type="InterPro" id="IPR019734">
    <property type="entry name" value="TPR_rpt"/>
</dbReference>
<dbReference type="Pfam" id="PF13432">
    <property type="entry name" value="TPR_16"/>
    <property type="match status" value="1"/>
</dbReference>
<organism evidence="3 4">
    <name type="scientific">Vallicoccus soli</name>
    <dbReference type="NCBI Taxonomy" id="2339232"/>
    <lineage>
        <taxon>Bacteria</taxon>
        <taxon>Bacillati</taxon>
        <taxon>Actinomycetota</taxon>
        <taxon>Actinomycetes</taxon>
        <taxon>Motilibacterales</taxon>
        <taxon>Vallicoccaceae</taxon>
        <taxon>Vallicoccus</taxon>
    </lineage>
</organism>
<dbReference type="RefSeq" id="WP_119951699.1">
    <property type="nucleotide sequence ID" value="NZ_QZEZ01000010.1"/>
</dbReference>
<dbReference type="AlphaFoldDB" id="A0A3A3YYI4"/>
<evidence type="ECO:0000313" key="3">
    <source>
        <dbReference type="EMBL" id="RJK93107.1"/>
    </source>
</evidence>
<reference evidence="3 4" key="1">
    <citation type="submission" date="2018-09" db="EMBL/GenBank/DDBJ databases">
        <title>YIM 75000 draft genome.</title>
        <authorList>
            <person name="Tang S."/>
            <person name="Feng Y."/>
        </authorList>
    </citation>
    <scope>NUCLEOTIDE SEQUENCE [LARGE SCALE GENOMIC DNA]</scope>
    <source>
        <strain evidence="3 4">YIM 75000</strain>
    </source>
</reference>
<evidence type="ECO:0000256" key="2">
    <source>
        <dbReference type="SAM" id="MobiDB-lite"/>
    </source>
</evidence>
<sequence>MREPADDPRDRPGGAPAGDLYDWFRRGTELLERGDAGAAAELLTRAGAAEPGSASIQEALARALYDAGRYADAADGFRRLVALRPDDDYGRFGLGLSLTRLDRWDEAVDQLSLAVAMRPGRAEYAQALRHARATLRARERPD</sequence>
<evidence type="ECO:0000256" key="1">
    <source>
        <dbReference type="PROSITE-ProRule" id="PRU00339"/>
    </source>
</evidence>
<dbReference type="InterPro" id="IPR011990">
    <property type="entry name" value="TPR-like_helical_dom_sf"/>
</dbReference>
<feature type="compositionally biased region" description="Basic and acidic residues" evidence="2">
    <location>
        <begin position="1"/>
        <end position="12"/>
    </location>
</feature>
<dbReference type="OrthoDB" id="5243764at2"/>
<comment type="caution">
    <text evidence="3">The sequence shown here is derived from an EMBL/GenBank/DDBJ whole genome shotgun (WGS) entry which is preliminary data.</text>
</comment>
<proteinExistence type="predicted"/>
<dbReference type="PROSITE" id="PS50005">
    <property type="entry name" value="TPR"/>
    <property type="match status" value="1"/>
</dbReference>
<dbReference type="Proteomes" id="UP000265614">
    <property type="component" value="Unassembled WGS sequence"/>
</dbReference>
<keyword evidence="1" id="KW-0802">TPR repeat</keyword>
<feature type="region of interest" description="Disordered" evidence="2">
    <location>
        <begin position="1"/>
        <end position="20"/>
    </location>
</feature>
<feature type="repeat" description="TPR" evidence="1">
    <location>
        <begin position="54"/>
        <end position="87"/>
    </location>
</feature>
<protein>
    <submittedName>
        <fullName evidence="3">Uncharacterized protein</fullName>
    </submittedName>
</protein>
<dbReference type="Gene3D" id="1.25.40.10">
    <property type="entry name" value="Tetratricopeptide repeat domain"/>
    <property type="match status" value="1"/>
</dbReference>
<name>A0A3A3YYI4_9ACTN</name>
<gene>
    <name evidence="3" type="ORF">D5H78_16940</name>
</gene>
<dbReference type="EMBL" id="QZEZ01000010">
    <property type="protein sequence ID" value="RJK93107.1"/>
    <property type="molecule type" value="Genomic_DNA"/>
</dbReference>
<accession>A0A3A3YYI4</accession>
<keyword evidence="4" id="KW-1185">Reference proteome</keyword>
<evidence type="ECO:0000313" key="4">
    <source>
        <dbReference type="Proteomes" id="UP000265614"/>
    </source>
</evidence>